<proteinExistence type="predicted"/>
<organism evidence="4 5">
    <name type="scientific">Symbiodinium microadriaticum</name>
    <name type="common">Dinoflagellate</name>
    <name type="synonym">Zooxanthella microadriatica</name>
    <dbReference type="NCBI Taxonomy" id="2951"/>
    <lineage>
        <taxon>Eukaryota</taxon>
        <taxon>Sar</taxon>
        <taxon>Alveolata</taxon>
        <taxon>Dinophyceae</taxon>
        <taxon>Suessiales</taxon>
        <taxon>Symbiodiniaceae</taxon>
        <taxon>Symbiodinium</taxon>
    </lineage>
</organism>
<dbReference type="Pfam" id="PF13041">
    <property type="entry name" value="PPR_2"/>
    <property type="match status" value="1"/>
</dbReference>
<reference evidence="4 5" key="1">
    <citation type="submission" date="2016-02" db="EMBL/GenBank/DDBJ databases">
        <title>Genome analysis of coral dinoflagellate symbionts highlights evolutionary adaptations to a symbiotic lifestyle.</title>
        <authorList>
            <person name="Aranda M."/>
            <person name="Li Y."/>
            <person name="Liew Y.J."/>
            <person name="Baumgarten S."/>
            <person name="Simakov O."/>
            <person name="Wilson M."/>
            <person name="Piel J."/>
            <person name="Ashoor H."/>
            <person name="Bougouffa S."/>
            <person name="Bajic V.B."/>
            <person name="Ryu T."/>
            <person name="Ravasi T."/>
            <person name="Bayer T."/>
            <person name="Micklem G."/>
            <person name="Kim H."/>
            <person name="Bhak J."/>
            <person name="Lajeunesse T.C."/>
            <person name="Voolstra C.R."/>
        </authorList>
    </citation>
    <scope>NUCLEOTIDE SEQUENCE [LARGE SCALE GENOMIC DNA]</scope>
    <source>
        <strain evidence="4 5">CCMP2467</strain>
    </source>
</reference>
<dbReference type="InterPro" id="IPR011990">
    <property type="entry name" value="TPR-like_helical_dom_sf"/>
</dbReference>
<dbReference type="OrthoDB" id="185373at2759"/>
<keyword evidence="1" id="KW-0677">Repeat</keyword>
<evidence type="ECO:0000256" key="2">
    <source>
        <dbReference type="PROSITE-ProRule" id="PRU00708"/>
    </source>
</evidence>
<dbReference type="Proteomes" id="UP000186817">
    <property type="component" value="Unassembled WGS sequence"/>
</dbReference>
<evidence type="ECO:0000256" key="3">
    <source>
        <dbReference type="SAM" id="Phobius"/>
    </source>
</evidence>
<dbReference type="EMBL" id="LSRX01000940">
    <property type="protein sequence ID" value="OLP86030.1"/>
    <property type="molecule type" value="Genomic_DNA"/>
</dbReference>
<dbReference type="PANTHER" id="PTHR47447">
    <property type="entry name" value="OS03G0856100 PROTEIN"/>
    <property type="match status" value="1"/>
</dbReference>
<gene>
    <name evidence="4" type="ORF">AK812_SmicGene32925</name>
</gene>
<dbReference type="AlphaFoldDB" id="A0A1Q9CT01"/>
<sequence length="936" mass="102973">MIQMRIVEVIVKMLMIFVILIIIIMLCFIFIVITTTTTTTAAAAAAATAATVTIVTIVIVVIIIVVVVIGSVNIIASISSILMMVHHRRDAAATVCLDQAQYSSYRRSSGLEGPKQERFCFSWLQLGGLNMLRLEAARSLQLLDSRFSCRKFQSQLRYFREEVPAQAQSLVDGLQEAVGIGLGSRPPSGSDFSKVQAGLRNVWVSEVGDDRSEDQFFADGEKKGVRSWVHCRRSSQLGHPDCILAASRQQNDEEVIFQYDAWRQGSGGNTSIQAGRPVVGKLLHNAALAACERLSLWSKAAAILQDAALRGALQPDSRPLLDLVSFNLVLGAYAAAHQWEAALDLFIDMQRTVTPDASSYAALMEGCRSARKYHIVRIASKWSKQCFEETLSKINDKRASSRYCYLSLKTLVKRQLWSEATHLLWQLAHAGRALDTELLNIAISAYGHGQQARFALKLLDKAGARLGTLQLPSANLDSFKLAAMSVPVPSVFSPSSSLPGWPEALMILEEASRSRLQPDMQIFTIVAGVCSRAHSWQAALKVLEAARHRCLEWDIFAYNAVLQASARYSVESDVNFKKVWRQLHHQQLSPDGITYGTAIALCDRSHKWAHALHLLSEMQHPTAVCLTSILSACARGSAWELAVHLFWTMPGQWGFRPHAANMVNALHALGKALRWQQACALLSELEWANEHISWQHYFAAADGCGEASEWQRALQLVLEKLPGKFEPPPSYRFSAAIGACKSGLVFLEASGKSTAELRSSSIWETALTLFWSGLEETLLAEESEVPAKSKAPPPLPENELTGLPLTVANLRCVLEAAHSGGWVAWQALAAEMTVDDRVALAEFSSVLMVVPPANMPNADTLRAQMRSRLPATAATASAVQPSPTPTTTTTLLLFLLLPFPLLLFLLLLLFPLLLLRLPLCRPLPLLRLFLSCHRVP</sequence>
<comment type="caution">
    <text evidence="4">The sequence shown here is derived from an EMBL/GenBank/DDBJ whole genome shotgun (WGS) entry which is preliminary data.</text>
</comment>
<dbReference type="InterPro" id="IPR002885">
    <property type="entry name" value="PPR_rpt"/>
</dbReference>
<feature type="transmembrane region" description="Helical" evidence="3">
    <location>
        <begin position="9"/>
        <end position="33"/>
    </location>
</feature>
<name>A0A1Q9CT01_SYMMI</name>
<evidence type="ECO:0000313" key="4">
    <source>
        <dbReference type="EMBL" id="OLP86030.1"/>
    </source>
</evidence>
<evidence type="ECO:0000313" key="5">
    <source>
        <dbReference type="Proteomes" id="UP000186817"/>
    </source>
</evidence>
<accession>A0A1Q9CT01</accession>
<keyword evidence="3" id="KW-0472">Membrane</keyword>
<feature type="transmembrane region" description="Helical" evidence="3">
    <location>
        <begin position="891"/>
        <end position="915"/>
    </location>
</feature>
<feature type="transmembrane region" description="Helical" evidence="3">
    <location>
        <begin position="45"/>
        <end position="78"/>
    </location>
</feature>
<keyword evidence="3" id="KW-0812">Transmembrane</keyword>
<evidence type="ECO:0000256" key="1">
    <source>
        <dbReference type="ARBA" id="ARBA00022737"/>
    </source>
</evidence>
<dbReference type="Gene3D" id="1.25.40.10">
    <property type="entry name" value="Tetratricopeptide repeat domain"/>
    <property type="match status" value="3"/>
</dbReference>
<protein>
    <submittedName>
        <fullName evidence="4">Pentatricopeptide repeat-containing protein, chloroplastic</fullName>
    </submittedName>
</protein>
<dbReference type="PANTHER" id="PTHR47447:SF17">
    <property type="entry name" value="OS12G0638900 PROTEIN"/>
    <property type="match status" value="1"/>
</dbReference>
<keyword evidence="5" id="KW-1185">Reference proteome</keyword>
<feature type="repeat" description="PPR" evidence="2">
    <location>
        <begin position="322"/>
        <end position="352"/>
    </location>
</feature>
<dbReference type="PROSITE" id="PS51375">
    <property type="entry name" value="PPR"/>
    <property type="match status" value="1"/>
</dbReference>
<keyword evidence="3" id="KW-1133">Transmembrane helix</keyword>